<dbReference type="Proteomes" id="UP001283361">
    <property type="component" value="Unassembled WGS sequence"/>
</dbReference>
<name>A0AAE1DL94_9GAST</name>
<dbReference type="AlphaFoldDB" id="A0AAE1DL94"/>
<evidence type="ECO:0000313" key="1">
    <source>
        <dbReference type="EMBL" id="KAK3773548.1"/>
    </source>
</evidence>
<evidence type="ECO:0000313" key="2">
    <source>
        <dbReference type="Proteomes" id="UP001283361"/>
    </source>
</evidence>
<sequence length="88" mass="9606">MGKRGSFGISSKLIAAKAYVSVVSIELAVKMSRLRSLVGYKFTLDPDNIGSHLTCCSMPVLPESDQFLIRFYEKSQETDSATVISPST</sequence>
<gene>
    <name evidence="1" type="ORF">RRG08_022259</name>
</gene>
<dbReference type="EMBL" id="JAWDGP010003531">
    <property type="protein sequence ID" value="KAK3773548.1"/>
    <property type="molecule type" value="Genomic_DNA"/>
</dbReference>
<accession>A0AAE1DL94</accession>
<keyword evidence="2" id="KW-1185">Reference proteome</keyword>
<comment type="caution">
    <text evidence="1">The sequence shown here is derived from an EMBL/GenBank/DDBJ whole genome shotgun (WGS) entry which is preliminary data.</text>
</comment>
<organism evidence="1 2">
    <name type="scientific">Elysia crispata</name>
    <name type="common">lettuce slug</name>
    <dbReference type="NCBI Taxonomy" id="231223"/>
    <lineage>
        <taxon>Eukaryota</taxon>
        <taxon>Metazoa</taxon>
        <taxon>Spiralia</taxon>
        <taxon>Lophotrochozoa</taxon>
        <taxon>Mollusca</taxon>
        <taxon>Gastropoda</taxon>
        <taxon>Heterobranchia</taxon>
        <taxon>Euthyneura</taxon>
        <taxon>Panpulmonata</taxon>
        <taxon>Sacoglossa</taxon>
        <taxon>Placobranchoidea</taxon>
        <taxon>Plakobranchidae</taxon>
        <taxon>Elysia</taxon>
    </lineage>
</organism>
<protein>
    <submittedName>
        <fullName evidence="1">Uncharacterized protein</fullName>
    </submittedName>
</protein>
<proteinExistence type="predicted"/>
<reference evidence="1" key="1">
    <citation type="journal article" date="2023" name="G3 (Bethesda)">
        <title>A reference genome for the long-term kleptoplast-retaining sea slug Elysia crispata morphotype clarki.</title>
        <authorList>
            <person name="Eastman K.E."/>
            <person name="Pendleton A.L."/>
            <person name="Shaikh M.A."/>
            <person name="Suttiyut T."/>
            <person name="Ogas R."/>
            <person name="Tomko P."/>
            <person name="Gavelis G."/>
            <person name="Widhalm J.R."/>
            <person name="Wisecaver J.H."/>
        </authorList>
    </citation>
    <scope>NUCLEOTIDE SEQUENCE</scope>
    <source>
        <strain evidence="1">ECLA1</strain>
    </source>
</reference>